<reference evidence="2 3" key="1">
    <citation type="submission" date="2017-09" db="EMBL/GenBank/DDBJ databases">
        <title>Genome sequencing of Besnoitia besnoiti strain Bb-Ger1.</title>
        <authorList>
            <person name="Schares G."/>
            <person name="Venepally P."/>
            <person name="Lorenzi H.A."/>
        </authorList>
    </citation>
    <scope>NUCLEOTIDE SEQUENCE [LARGE SCALE GENOMIC DNA]</scope>
    <source>
        <strain evidence="2 3">Bb-Ger1</strain>
    </source>
</reference>
<evidence type="ECO:0000313" key="2">
    <source>
        <dbReference type="EMBL" id="PFH32570.1"/>
    </source>
</evidence>
<protein>
    <submittedName>
        <fullName evidence="2">Uncharacterized protein</fullName>
    </submittedName>
</protein>
<accession>A0A2A9MB13</accession>
<name>A0A2A9MB13_BESBE</name>
<feature type="region of interest" description="Disordered" evidence="1">
    <location>
        <begin position="2745"/>
        <end position="2768"/>
    </location>
</feature>
<feature type="region of interest" description="Disordered" evidence="1">
    <location>
        <begin position="1"/>
        <end position="20"/>
    </location>
</feature>
<feature type="region of interest" description="Disordered" evidence="1">
    <location>
        <begin position="1910"/>
        <end position="1932"/>
    </location>
</feature>
<feature type="compositionally biased region" description="Basic and acidic residues" evidence="1">
    <location>
        <begin position="543"/>
        <end position="553"/>
    </location>
</feature>
<feature type="region of interest" description="Disordered" evidence="1">
    <location>
        <begin position="657"/>
        <end position="688"/>
    </location>
</feature>
<feature type="region of interest" description="Disordered" evidence="1">
    <location>
        <begin position="1731"/>
        <end position="1763"/>
    </location>
</feature>
<sequence>MAIHREAGKAACSRSSPPSCSPSSCYSSPSSLESCSPADCALAALPWTSEQLWWSLEDSLHRLKNAHKLFSSSSASLFRSPREIILFSLLLRFARAASSPAADPDTPASDEGLPRGSRAAAQSSPLIHQQVNLLVTVVEREIRCACARVEAKECDFFRGASEQTLLPAGWADAFRDSPSSALAALASVSPAEAAELAQEGAEDSAFQIFCRGTTEILRAALLLSAAGSWLPPASLASSTSADASSFSLSLAASLVAAAAELLRAAVVRGGEGADSSLAILEKASAGAASADAREAEEGDDACDALSASLAALFSLFSQCLRAFLFAAARLRLRPQSAAQVCSLLCQTPAPSSPSLPSAAAAPRVAPKPLLWLLFYVQGLAHAAQTEIQTRGAFPDDASALEAARTKSQQKRKRSEARWASAAAALWAAAEGAKTQIAAVFSLLVSHTHTDVLAFLRSHAFSTFVDSQLAAEQKALEAASRAATGDADDGSEARPLPEDEKSQLEEDPKGGGSRSHSGKPSSAQRLAACLTCVVATQFELERAARAGDKNRETEPSAEAGARGSGGRRSLLALRDRLATAGVFLLLPPLASQLMTQLARALEDKLAGAAGERGFPEATVASAGAPAAAFASAAVKPFHGFLFFLEILAPLQRLFAAPSTAAATPPPPREPVRREKRKRDKARADEVTGEGRGAPAVSALDGYLLFLKETELNSLVVTWRFITSSSSSLPLLSLRDDALGLQHNSLISFACSLVVRLASTLAHAERTGLFCPASSAAPRSSAEFACARASVLRQLQRLWESLSIAVQHSPAFAEERLLLPLFALAERERDLLLPWTLARRDAESPGRDALQLRSLLSPSIAAGLATPSASSPTLAGCAAALPSEAFLASLFSTFASLHDLPSLLTRLQTWLSLSASSAAQPASSADDAAAKEERGGGNVFAQKLLRGLAQLQQEGGERMQARTAGRQEEAEAEEAAAACGAPRFSGGFCLSAAVVDRVESLAQATLPAQLAPLASQFLALLTQTDAAYRRARCAWKKVPTGAQEEEPAEKERVQFWEKRIVAVCAGRALLAAFLRGVQALRGSRRNQQLAGRHLEAALPALEAFWSRATAFALDSLRRDEATPVFREALPLPAAREEDEGCAAVRRLHALWTASHSSLLLALGGVAALLKAYEVPALPAGRSAEDDAEGAAVGKSEKRALERDLKAQLLRLVDAALRRPNKKERREARAQSVDARSPFPSPPASHLAVEAGLLVLLLSRNDDMRGSHDTQQTDEAADARVAARLLRWLAGAQRRGGPSSSLAGPAEFLVDHLPLLFKALRSRGAKVSAFAGLERLPSAAALSYADFLGIAHAALELCCGAGRRALPALFDVQAFQPFVLRAFAEKLRAAREAFEGLLVADGEPTADAAQKKQRTTADEDAEGAEAALESQSRKKRKTKGGDDGEAPRESTPQRDAETLRQVEEPVAAARELTKLVQFFLAQLPPLYASLAIRAPKICGERTEDAEERPPLLDVQEELWRALAAVLQAHATHSGLARRTESFSSLPPRAALALCSSPSAPACSFCAPLFASLEVELLQALARTVACGGAVRAPAALATLLRARVGGPKSLVSFPCFDSPSSACLSLSSLSASSALSSCAGGREVCAADELVRGLLQLVASHVALAGEAAPKERADEASRCRGEVKEETQRAHASEACRVDERRLLATVEEGERAEKLGEALADLLWEVDARTAAEPEQAHAEEEGPRDEEHKMREGTAEGDRGCGEDGAGVQILAQIFSSVLALGSAYEEAEPRGDAATGADALEKKKRRTEAKERAREAAREDGGDGGDAGRARPCPHDGGLLARAVAARIASQLRPASPRAAAQGSFKALFASAHSAASAPVSAPSLSSLRLSRLLLACVQRAAAHAATWRRAHHEDGWRSSARRHRGAESAVPANVSARGELRGRCAELVARFLRALREQLTPARLFQCMAAQCLALRSRSRASPPPVRAASAAAEDAEAGAGDDDVRAQHAAVETARLAWSALALIAWAAREETTAKTPRSDATADRTDPEAPARVCAAEALAGFCAQGDDGTAAARAEGRLLSALSEAASLSKSRDACADISAFLELLGDGLRLLQGEGGGSEAQAASAASAASGSRGAASLSPLSPCPLARRDCSSASCAWAAASGGAPRLFVQVLNSCRSDPPRASVGCEASLGPAEGRLREAAATHRLAARLCATLLRRSLALALLFLTSLWGAARRPRSAPRENEAAEGDGEEDGRDLHRAFENAWVSRTRALTDLLLAMTTDEIGEASASLAARPPPRETPPFGEDEEETRVERQPPRRAQTGRDQCWRALMHDLPSSLFIQILCRLESAAASSLAELSALSPPFVSSSFSPPSSSCAAARYASFRRAALQSAAVAEALSSLLSERQELIRCLRVAFVRCSSSSLSSRRSPPLVEILCVVLQTLQGACARTCEADRLSLVDAQEKNRENFLSEISQVFPTHAPGVPEAAGRPHARRETVSVSDRALAERWSLVVQQGLCQRLGHATCALAGAAFFLAGEARKRSLRFSEKAGGDAAAAAPALTQLEALGAQVACGARLFTDLLTQQYAETRAPVVASSSSFSSSSLQRGLVEALQSQTGRHLHALVLLLLHPRLRQQSLENAVTGLFGDVLRLLPLAPHLFTSSDLVDFLARALERLNHFLAAGTSSFALKHAIRRLLLLLASEIVSVRHVLNVLVIHISSNAHALLAFAPSLSPLGEDEARAAPPETEPEQPSPAAPASAGVRLGARPLEALLRQVLAREETQSRLEGADAGEKAKYCWIERERARELSWQSSRKKFVAQVQRLQQALVPVLHAALEGGTSGDRGEDEVNFVLASIVDSRTRAQLVDAIKQFQQYHKFRGKT</sequence>
<organism evidence="2 3">
    <name type="scientific">Besnoitia besnoiti</name>
    <name type="common">Apicomplexan protozoan</name>
    <dbReference type="NCBI Taxonomy" id="94643"/>
    <lineage>
        <taxon>Eukaryota</taxon>
        <taxon>Sar</taxon>
        <taxon>Alveolata</taxon>
        <taxon>Apicomplexa</taxon>
        <taxon>Conoidasida</taxon>
        <taxon>Coccidia</taxon>
        <taxon>Eucoccidiorida</taxon>
        <taxon>Eimeriorina</taxon>
        <taxon>Sarcocystidae</taxon>
        <taxon>Besnoitia</taxon>
    </lineage>
</organism>
<feature type="region of interest" description="Disordered" evidence="1">
    <location>
        <begin position="543"/>
        <end position="564"/>
    </location>
</feature>
<proteinExistence type="predicted"/>
<feature type="region of interest" description="Disordered" evidence="1">
    <location>
        <begin position="1983"/>
        <end position="2004"/>
    </location>
</feature>
<dbReference type="RefSeq" id="XP_029216579.1">
    <property type="nucleotide sequence ID" value="XM_029359912.1"/>
</dbReference>
<keyword evidence="3" id="KW-1185">Reference proteome</keyword>
<feature type="compositionally biased region" description="Basic and acidic residues" evidence="1">
    <location>
        <begin position="1436"/>
        <end position="1457"/>
    </location>
</feature>
<dbReference type="VEuPathDB" id="ToxoDB:BESB_011820"/>
<dbReference type="Proteomes" id="UP000224006">
    <property type="component" value="Chromosome IX"/>
</dbReference>
<dbReference type="GeneID" id="40306244"/>
<dbReference type="EMBL" id="NWUJ01000010">
    <property type="protein sequence ID" value="PFH32570.1"/>
    <property type="molecule type" value="Genomic_DNA"/>
</dbReference>
<feature type="region of interest" description="Disordered" evidence="1">
    <location>
        <begin position="2294"/>
        <end position="2330"/>
    </location>
</feature>
<dbReference type="OrthoDB" id="333250at2759"/>
<feature type="region of interest" description="Disordered" evidence="1">
    <location>
        <begin position="1669"/>
        <end position="1690"/>
    </location>
</feature>
<feature type="region of interest" description="Disordered" evidence="1">
    <location>
        <begin position="479"/>
        <end position="520"/>
    </location>
</feature>
<feature type="compositionally biased region" description="Low complexity" evidence="1">
    <location>
        <begin position="99"/>
        <end position="110"/>
    </location>
</feature>
<evidence type="ECO:0000313" key="3">
    <source>
        <dbReference type="Proteomes" id="UP000224006"/>
    </source>
</evidence>
<comment type="caution">
    <text evidence="2">The sequence shown here is derived from an EMBL/GenBank/DDBJ whole genome shotgun (WGS) entry which is preliminary data.</text>
</comment>
<feature type="compositionally biased region" description="Basic and acidic residues" evidence="1">
    <location>
        <begin position="1731"/>
        <end position="1762"/>
    </location>
</feature>
<feature type="region of interest" description="Disordered" evidence="1">
    <location>
        <begin position="99"/>
        <end position="121"/>
    </location>
</feature>
<feature type="compositionally biased region" description="Basic and acidic residues" evidence="1">
    <location>
        <begin position="490"/>
        <end position="508"/>
    </location>
</feature>
<feature type="region of interest" description="Disordered" evidence="1">
    <location>
        <begin position="1217"/>
        <end position="1241"/>
    </location>
</feature>
<feature type="region of interest" description="Disordered" evidence="1">
    <location>
        <begin position="1787"/>
        <end position="1836"/>
    </location>
</feature>
<feature type="region of interest" description="Disordered" evidence="1">
    <location>
        <begin position="1402"/>
        <end position="1457"/>
    </location>
</feature>
<dbReference type="KEGG" id="bbes:BESB_011820"/>
<evidence type="ECO:0000256" key="1">
    <source>
        <dbReference type="SAM" id="MobiDB-lite"/>
    </source>
</evidence>
<feature type="compositionally biased region" description="Basic and acidic residues" evidence="1">
    <location>
        <begin position="1809"/>
        <end position="1830"/>
    </location>
</feature>
<gene>
    <name evidence="2" type="ORF">BESB_011820</name>
</gene>